<feature type="domain" description="Galectin" evidence="3">
    <location>
        <begin position="3"/>
        <end position="132"/>
    </location>
</feature>
<dbReference type="SMART" id="SM00276">
    <property type="entry name" value="GLECT"/>
    <property type="match status" value="2"/>
</dbReference>
<sequence>TLPFRSDFNGYGVGAKVRLDATPYASNQSGFEICLLESGDDIALFAQVSFDSEGRSAIDVKSRFAGKWSPTVRHIAIGLVIDRAFVLEVKVNSSEFVITVDGFKVTEFVKRCDDVRTVLVTGAILVKEIAIFPSLLYYTPPPDYRDETQQQLDITSALNKLALIPTAPDVTPSNTLFNKWPIEESSQPILKTAVVDGDATGDHKILGLQQLPTTRLAPPRPPPPSLRKHSSFPSIQLQPFPCSGMLPQKFPAQQTPTPGSLLSDDSIGDDKEDYTRSSSSTSCLYPELNTDRHIIAEDPLNLRPESDQTAKLMASKRVAYSSSNNVSDIDGPSKFHSQGNESAEEDNAADLKTYRRFGYYASDRPIAYYPKQNVHGSADVKQSSSRHMGSPKRALLPPSSQLNKGSSSKWAEVPSRQRSYENLTPQANSNVRFSRDAEHKRSSQQKRPRSTTSIYSPVFSTQQLQEKTEAVYNAAKNFLKTSFIKGRNVKQLIRTSLVEPQVLTLIGTPISNAKKFEVGLMHDNDYVMLFSALHNEKVNHANALFVTDLQCIVLNSTRGGMWQKEERIHRFPFFIEQSFTLEIHAGNPIQVETTPNNLVIFVNGNFFCEFRLRCELPIDAIKIDNNLRLQQFQIK</sequence>
<dbReference type="GO" id="GO:0030246">
    <property type="term" value="F:carbohydrate binding"/>
    <property type="evidence" value="ECO:0007669"/>
    <property type="project" value="UniProtKB-KW"/>
</dbReference>
<evidence type="ECO:0000313" key="6">
    <source>
        <dbReference type="WBParaSite" id="TCNE_0000881501-mRNA-1"/>
    </source>
</evidence>
<dbReference type="Proteomes" id="UP000050794">
    <property type="component" value="Unassembled WGS sequence"/>
</dbReference>
<feature type="region of interest" description="Disordered" evidence="2">
    <location>
        <begin position="322"/>
        <end position="348"/>
    </location>
</feature>
<dbReference type="Pfam" id="PF00337">
    <property type="entry name" value="Gal-bind_lectin"/>
    <property type="match status" value="2"/>
</dbReference>
<reference evidence="4 5" key="2">
    <citation type="submission" date="2018-11" db="EMBL/GenBank/DDBJ databases">
        <authorList>
            <consortium name="Pathogen Informatics"/>
        </authorList>
    </citation>
    <scope>NUCLEOTIDE SEQUENCE [LARGE SCALE GENOMIC DNA]</scope>
</reference>
<dbReference type="WBParaSite" id="TCNE_0000881501-mRNA-1">
    <property type="protein sequence ID" value="TCNE_0000881501-mRNA-1"/>
    <property type="gene ID" value="TCNE_0000881501"/>
</dbReference>
<dbReference type="PROSITE" id="PS51304">
    <property type="entry name" value="GALECTIN"/>
    <property type="match status" value="2"/>
</dbReference>
<feature type="domain" description="Galectin" evidence="3">
    <location>
        <begin position="489"/>
        <end position="635"/>
    </location>
</feature>
<feature type="region of interest" description="Disordered" evidence="2">
    <location>
        <begin position="372"/>
        <end position="458"/>
    </location>
</feature>
<evidence type="ECO:0000259" key="3">
    <source>
        <dbReference type="PROSITE" id="PS51304"/>
    </source>
</evidence>
<proteinExistence type="predicted"/>
<protein>
    <submittedName>
        <fullName evidence="6">Galectin domain-containing protein</fullName>
    </submittedName>
</protein>
<name>A0A183UJZ5_TOXCA</name>
<dbReference type="AlphaFoldDB" id="A0A183UJZ5"/>
<evidence type="ECO:0000256" key="2">
    <source>
        <dbReference type="SAM" id="MobiDB-lite"/>
    </source>
</evidence>
<dbReference type="PANTHER" id="PTHR11346">
    <property type="entry name" value="GALECTIN"/>
    <property type="match status" value="1"/>
</dbReference>
<dbReference type="SMART" id="SM00908">
    <property type="entry name" value="Gal-bind_lectin"/>
    <property type="match status" value="2"/>
</dbReference>
<dbReference type="EMBL" id="UYWY01020004">
    <property type="protein sequence ID" value="VDM40136.1"/>
    <property type="molecule type" value="Genomic_DNA"/>
</dbReference>
<feature type="region of interest" description="Disordered" evidence="2">
    <location>
        <begin position="246"/>
        <end position="283"/>
    </location>
</feature>
<keyword evidence="1" id="KW-0430">Lectin</keyword>
<feature type="compositionally biased region" description="Polar residues" evidence="2">
    <location>
        <begin position="398"/>
        <end position="409"/>
    </location>
</feature>
<dbReference type="SUPFAM" id="SSF49899">
    <property type="entry name" value="Concanavalin A-like lectins/glucanases"/>
    <property type="match status" value="2"/>
</dbReference>
<feature type="compositionally biased region" description="Polar residues" evidence="2">
    <location>
        <begin position="416"/>
        <end position="432"/>
    </location>
</feature>
<evidence type="ECO:0000256" key="1">
    <source>
        <dbReference type="ARBA" id="ARBA00022734"/>
    </source>
</evidence>
<dbReference type="InterPro" id="IPR013320">
    <property type="entry name" value="ConA-like_dom_sf"/>
</dbReference>
<dbReference type="InterPro" id="IPR044156">
    <property type="entry name" value="Galectin-like"/>
</dbReference>
<reference evidence="6" key="1">
    <citation type="submission" date="2016-06" db="UniProtKB">
        <authorList>
            <consortium name="WormBaseParasite"/>
        </authorList>
    </citation>
    <scope>IDENTIFICATION</scope>
</reference>
<feature type="region of interest" description="Disordered" evidence="2">
    <location>
        <begin position="213"/>
        <end position="232"/>
    </location>
</feature>
<dbReference type="InterPro" id="IPR001079">
    <property type="entry name" value="Galectin_CRD"/>
</dbReference>
<dbReference type="CDD" id="cd00070">
    <property type="entry name" value="GLECT"/>
    <property type="match status" value="1"/>
</dbReference>
<gene>
    <name evidence="4" type="ORF">TCNE_LOCUS8815</name>
</gene>
<dbReference type="PANTHER" id="PTHR11346:SF147">
    <property type="entry name" value="GALECTIN"/>
    <property type="match status" value="1"/>
</dbReference>
<keyword evidence="5" id="KW-1185">Reference proteome</keyword>
<dbReference type="Gene3D" id="2.60.120.200">
    <property type="match status" value="2"/>
</dbReference>
<accession>A0A183UJZ5</accession>
<evidence type="ECO:0000313" key="5">
    <source>
        <dbReference type="Proteomes" id="UP000050794"/>
    </source>
</evidence>
<organism evidence="5 6">
    <name type="scientific">Toxocara canis</name>
    <name type="common">Canine roundworm</name>
    <dbReference type="NCBI Taxonomy" id="6265"/>
    <lineage>
        <taxon>Eukaryota</taxon>
        <taxon>Metazoa</taxon>
        <taxon>Ecdysozoa</taxon>
        <taxon>Nematoda</taxon>
        <taxon>Chromadorea</taxon>
        <taxon>Rhabditida</taxon>
        <taxon>Spirurina</taxon>
        <taxon>Ascaridomorpha</taxon>
        <taxon>Ascaridoidea</taxon>
        <taxon>Toxocaridae</taxon>
        <taxon>Toxocara</taxon>
    </lineage>
</organism>
<evidence type="ECO:0000313" key="4">
    <source>
        <dbReference type="EMBL" id="VDM40136.1"/>
    </source>
</evidence>